<reference evidence="4 6" key="1">
    <citation type="submission" date="2019-03" db="EMBL/GenBank/DDBJ databases">
        <title>Vagococcus sp. was isolated fron gut of Carduelis flavirostris.</title>
        <authorList>
            <person name="Ge Y."/>
        </authorList>
    </citation>
    <scope>NUCLEOTIDE SEQUENCE [LARGE SCALE GENOMIC DNA]</scope>
    <source>
        <strain evidence="4 6">CF-210</strain>
    </source>
</reference>
<name>A0AAJ5JLL6_9ENTE</name>
<dbReference type="EMBL" id="CP038865">
    <property type="protein sequence ID" value="QCA29475.1"/>
    <property type="molecule type" value="Genomic_DNA"/>
</dbReference>
<dbReference type="InterPro" id="IPR010982">
    <property type="entry name" value="Lambda_DNA-bd_dom_sf"/>
</dbReference>
<evidence type="ECO:0000256" key="1">
    <source>
        <dbReference type="ARBA" id="ARBA00023125"/>
    </source>
</evidence>
<evidence type="ECO:0000313" key="4">
    <source>
        <dbReference type="EMBL" id="TFZ42591.1"/>
    </source>
</evidence>
<dbReference type="Pfam" id="PF01381">
    <property type="entry name" value="HTH_3"/>
    <property type="match status" value="1"/>
</dbReference>
<dbReference type="SUPFAM" id="SSF47413">
    <property type="entry name" value="lambda repressor-like DNA-binding domains"/>
    <property type="match status" value="1"/>
</dbReference>
<accession>A0AAJ5JLL6</accession>
<dbReference type="GO" id="GO:0003700">
    <property type="term" value="F:DNA-binding transcription factor activity"/>
    <property type="evidence" value="ECO:0007669"/>
    <property type="project" value="TreeGrafter"/>
</dbReference>
<organism evidence="4 6">
    <name type="scientific">Vagococcus xieshaowenii</name>
    <dbReference type="NCBI Taxonomy" id="2562451"/>
    <lineage>
        <taxon>Bacteria</taxon>
        <taxon>Bacillati</taxon>
        <taxon>Bacillota</taxon>
        <taxon>Bacilli</taxon>
        <taxon>Lactobacillales</taxon>
        <taxon>Enterococcaceae</taxon>
        <taxon>Vagococcus</taxon>
    </lineage>
</organism>
<dbReference type="PROSITE" id="PS50943">
    <property type="entry name" value="HTH_CROC1"/>
    <property type="match status" value="1"/>
</dbReference>
<proteinExistence type="predicted"/>
<protein>
    <submittedName>
        <fullName evidence="4">XRE family transcriptional regulator</fullName>
    </submittedName>
</protein>
<dbReference type="CDD" id="cd00093">
    <property type="entry name" value="HTH_XRE"/>
    <property type="match status" value="1"/>
</dbReference>
<keyword evidence="1" id="KW-0238">DNA-binding</keyword>
<dbReference type="Proteomes" id="UP000297725">
    <property type="component" value="Unassembled WGS sequence"/>
</dbReference>
<dbReference type="InterPro" id="IPR050807">
    <property type="entry name" value="TransReg_Diox_bact_type"/>
</dbReference>
<gene>
    <name evidence="4" type="ORF">E4031_02545</name>
    <name evidence="3" type="ORF">E4Z98_09145</name>
</gene>
<dbReference type="AlphaFoldDB" id="A0AAJ5JLL6"/>
<evidence type="ECO:0000313" key="5">
    <source>
        <dbReference type="Proteomes" id="UP000296883"/>
    </source>
</evidence>
<dbReference type="RefSeq" id="WP_135253769.1">
    <property type="nucleotide sequence ID" value="NZ_CP038865.1"/>
</dbReference>
<dbReference type="PANTHER" id="PTHR46797">
    <property type="entry name" value="HTH-TYPE TRANSCRIPTIONAL REGULATOR"/>
    <property type="match status" value="1"/>
</dbReference>
<reference evidence="3 5" key="2">
    <citation type="journal article" date="2020" name="Int. J. Syst. Evol. Microbiol.">
        <title>Vagococcus xieshaowenii sp. nov., isolated from snow finch (Montifringilla taczanowskii) cloacal content.</title>
        <authorList>
            <person name="Ge Y."/>
            <person name="Yang J."/>
            <person name="Lai X.H."/>
            <person name="Zhang G."/>
            <person name="Jin D."/>
            <person name="Lu S."/>
            <person name="Wang B."/>
            <person name="Huang Y."/>
            <person name="Huang Y."/>
            <person name="Ren Z."/>
            <person name="Zhang X."/>
            <person name="Xu J."/>
        </authorList>
    </citation>
    <scope>NUCLEOTIDE SEQUENCE [LARGE SCALE GENOMIC DNA]</scope>
    <source>
        <strain evidence="3">Personal::cf-49</strain>
        <strain evidence="5">personal::cf-49</strain>
    </source>
</reference>
<dbReference type="Proteomes" id="UP000296883">
    <property type="component" value="Chromosome"/>
</dbReference>
<dbReference type="GO" id="GO:0003677">
    <property type="term" value="F:DNA binding"/>
    <property type="evidence" value="ECO:0007669"/>
    <property type="project" value="UniProtKB-KW"/>
</dbReference>
<dbReference type="PANTHER" id="PTHR46797:SF24">
    <property type="entry name" value="DNA-BINDING PHAGE PROTEIN"/>
    <property type="match status" value="1"/>
</dbReference>
<dbReference type="EMBL" id="SRHU01000009">
    <property type="protein sequence ID" value="TFZ42591.1"/>
    <property type="molecule type" value="Genomic_DNA"/>
</dbReference>
<sequence length="107" mass="12253">MLNELISSQIRIYRTARDMTLSDLSVATDIDDTYLGRIERNEINITLNTLEKIMAGLKMTPSEFFGFLDLESVDPVLSKLFREVKVSPKKTELTNIIQDIVEISKEE</sequence>
<dbReference type="SMART" id="SM00530">
    <property type="entry name" value="HTH_XRE"/>
    <property type="match status" value="1"/>
</dbReference>
<dbReference type="InterPro" id="IPR001387">
    <property type="entry name" value="Cro/C1-type_HTH"/>
</dbReference>
<evidence type="ECO:0000313" key="3">
    <source>
        <dbReference type="EMBL" id="QCA29475.1"/>
    </source>
</evidence>
<evidence type="ECO:0000259" key="2">
    <source>
        <dbReference type="PROSITE" id="PS50943"/>
    </source>
</evidence>
<dbReference type="GO" id="GO:0005829">
    <property type="term" value="C:cytosol"/>
    <property type="evidence" value="ECO:0007669"/>
    <property type="project" value="TreeGrafter"/>
</dbReference>
<dbReference type="Gene3D" id="1.10.260.40">
    <property type="entry name" value="lambda repressor-like DNA-binding domains"/>
    <property type="match status" value="1"/>
</dbReference>
<keyword evidence="5" id="KW-1185">Reference proteome</keyword>
<feature type="domain" description="HTH cro/C1-type" evidence="2">
    <location>
        <begin position="10"/>
        <end position="64"/>
    </location>
</feature>
<evidence type="ECO:0000313" key="6">
    <source>
        <dbReference type="Proteomes" id="UP000297725"/>
    </source>
</evidence>